<evidence type="ECO:0000313" key="3">
    <source>
        <dbReference type="Proteomes" id="UP001497512"/>
    </source>
</evidence>
<evidence type="ECO:0000313" key="2">
    <source>
        <dbReference type="EMBL" id="CAK9233570.1"/>
    </source>
</evidence>
<evidence type="ECO:0000256" key="1">
    <source>
        <dbReference type="SAM" id="MobiDB-lite"/>
    </source>
</evidence>
<dbReference type="PANTHER" id="PTHR31672">
    <property type="entry name" value="BNACNNG10540D PROTEIN"/>
    <property type="match status" value="1"/>
</dbReference>
<gene>
    <name evidence="2" type="ORF">CSSPTR1EN2_LOCUS21552</name>
</gene>
<sequence>MFCCKSQKAIDIATQTVDEPKSPKGPWSPKLREFKSPEHHPKLLEETLLHRRINKLLGPHFEWDKLDPVEICKINTQILSSNTLELAWKNWRHGKSDGKQVQSKKQATSVVNMWHPGMLKDVERRTYELYFPAIVNQSNGDFVAYNPNQKAWFGMPQLNFLPNNVKDVIAGDGGLLCVNGGVQPRLTNPGTPPIPYANNYNLNLYPQQSILLVCNPLTQEIKFIPRHTNKTLDGKIAWMQITVPTQTSLPDSNLSTHAQPARNRYRLHVVGTHHQPATLNQSAQDELVLMTYDSRADAWISGTVVGHARLPKSVKPSLAVLPDGFFLGGQEETNEVIRVRTDKCRKKDDGEFQEGIVVENVPQDTLWRYKECKLWANKIFFVQSSTLRWHSVDFEVLGVDDLPREDMQVPRLLQCKPGDPVFAVTRSTKKSDTIEVYEVMVMDGGFPTGCFKLQSKMPKGMFQTLFQSETSLKEYFCSASLQTLCFWVPGFDEIGQVGTIVMYNVVSNKWSKSQFPYLSNTYIGLDIFSLTRCSWTPDWRARP</sequence>
<dbReference type="Proteomes" id="UP001497512">
    <property type="component" value="Chromosome 8"/>
</dbReference>
<reference evidence="2" key="1">
    <citation type="submission" date="2024-02" db="EMBL/GenBank/DDBJ databases">
        <authorList>
            <consortium name="ELIXIR-Norway"/>
            <consortium name="Elixir Norway"/>
        </authorList>
    </citation>
    <scope>NUCLEOTIDE SEQUENCE</scope>
</reference>
<dbReference type="EMBL" id="OZ019900">
    <property type="protein sequence ID" value="CAK9233570.1"/>
    <property type="molecule type" value="Genomic_DNA"/>
</dbReference>
<accession>A0ABP0V0M4</accession>
<feature type="region of interest" description="Disordered" evidence="1">
    <location>
        <begin position="16"/>
        <end position="35"/>
    </location>
</feature>
<organism evidence="2 3">
    <name type="scientific">Sphagnum troendelagicum</name>
    <dbReference type="NCBI Taxonomy" id="128251"/>
    <lineage>
        <taxon>Eukaryota</taxon>
        <taxon>Viridiplantae</taxon>
        <taxon>Streptophyta</taxon>
        <taxon>Embryophyta</taxon>
        <taxon>Bryophyta</taxon>
        <taxon>Sphagnophytina</taxon>
        <taxon>Sphagnopsida</taxon>
        <taxon>Sphagnales</taxon>
        <taxon>Sphagnaceae</taxon>
        <taxon>Sphagnum</taxon>
    </lineage>
</organism>
<dbReference type="InterPro" id="IPR050796">
    <property type="entry name" value="SCF_F-box_component"/>
</dbReference>
<protein>
    <submittedName>
        <fullName evidence="2">Uncharacterized protein</fullName>
    </submittedName>
</protein>
<name>A0ABP0V0M4_9BRYO</name>
<proteinExistence type="predicted"/>
<keyword evidence="3" id="KW-1185">Reference proteome</keyword>